<organism evidence="2 3">
    <name type="scientific">Pseudanabaena catenata USMAC16</name>
    <dbReference type="NCBI Taxonomy" id="1855837"/>
    <lineage>
        <taxon>Bacteria</taxon>
        <taxon>Bacillati</taxon>
        <taxon>Cyanobacteriota</taxon>
        <taxon>Cyanophyceae</taxon>
        <taxon>Pseudanabaenales</taxon>
        <taxon>Pseudanabaenaceae</taxon>
        <taxon>Pseudanabaena</taxon>
    </lineage>
</organism>
<dbReference type="SUPFAM" id="SSF53335">
    <property type="entry name" value="S-adenosyl-L-methionine-dependent methyltransferases"/>
    <property type="match status" value="1"/>
</dbReference>
<sequence>MKYLNIGCGELFDYSWTNIDITSNSAMVLSHNIIKGLPFQKCSFDICYSSHVLEHLTQDQAKNLLIECMRVLKPDGIIRLVVPDLEVIARNYLLALERSLSGNIEAQADYKWMMLELFDQMVREFDGGEMGKYLSRSDLSNREFILSRIGYEAEQFWKKQGENLSSKPNLIKKLSSKNFGLLVQKLRIVIAKFLVLIIAGKESAKAFDIGLFRNSGEVHQWMYDRFSLAILLEECGFVNIRVCQAHESRIPDFNSYGLDVIDGKVRKPDSLFIEACKP</sequence>
<dbReference type="InterPro" id="IPR029063">
    <property type="entry name" value="SAM-dependent_MTases_sf"/>
</dbReference>
<gene>
    <name evidence="2" type="ORF">FEV09_02775</name>
</gene>
<proteinExistence type="predicted"/>
<keyword evidence="2" id="KW-0489">Methyltransferase</keyword>
<dbReference type="GO" id="GO:0032259">
    <property type="term" value="P:methylation"/>
    <property type="evidence" value="ECO:0007669"/>
    <property type="project" value="UniProtKB-KW"/>
</dbReference>
<evidence type="ECO:0000259" key="1">
    <source>
        <dbReference type="Pfam" id="PF08241"/>
    </source>
</evidence>
<dbReference type="Gene3D" id="3.40.50.150">
    <property type="entry name" value="Vaccinia Virus protein VP39"/>
    <property type="match status" value="1"/>
</dbReference>
<accession>A0A9X4M680</accession>
<dbReference type="EMBL" id="VBTY01000012">
    <property type="protein sequence ID" value="MDG3493473.1"/>
    <property type="molecule type" value="Genomic_DNA"/>
</dbReference>
<name>A0A9X4M680_9CYAN</name>
<comment type="caution">
    <text evidence="2">The sequence shown here is derived from an EMBL/GenBank/DDBJ whole genome shotgun (WGS) entry which is preliminary data.</text>
</comment>
<evidence type="ECO:0000313" key="2">
    <source>
        <dbReference type="EMBL" id="MDG3493473.1"/>
    </source>
</evidence>
<keyword evidence="3" id="KW-1185">Reference proteome</keyword>
<reference evidence="2" key="1">
    <citation type="submission" date="2019-05" db="EMBL/GenBank/DDBJ databases">
        <title>Whole genome sequencing of Pseudanabaena catenata USMAC16.</title>
        <authorList>
            <person name="Khan Z."/>
            <person name="Omar W.M."/>
            <person name="Convey P."/>
            <person name="Merican F."/>
            <person name="Najimudin N."/>
        </authorList>
    </citation>
    <scope>NUCLEOTIDE SEQUENCE</scope>
    <source>
        <strain evidence="2">USMAC16</strain>
    </source>
</reference>
<dbReference type="Pfam" id="PF08241">
    <property type="entry name" value="Methyltransf_11"/>
    <property type="match status" value="1"/>
</dbReference>
<dbReference type="AlphaFoldDB" id="A0A9X4M680"/>
<dbReference type="Proteomes" id="UP001152872">
    <property type="component" value="Unassembled WGS sequence"/>
</dbReference>
<keyword evidence="2" id="KW-0808">Transferase</keyword>
<dbReference type="RefSeq" id="WP_009625513.1">
    <property type="nucleotide sequence ID" value="NZ_VBTY01000012.1"/>
</dbReference>
<dbReference type="InterPro" id="IPR013216">
    <property type="entry name" value="Methyltransf_11"/>
</dbReference>
<dbReference type="GO" id="GO:0008757">
    <property type="term" value="F:S-adenosylmethionine-dependent methyltransferase activity"/>
    <property type="evidence" value="ECO:0007669"/>
    <property type="project" value="InterPro"/>
</dbReference>
<feature type="domain" description="Methyltransferase type 11" evidence="1">
    <location>
        <begin position="34"/>
        <end position="78"/>
    </location>
</feature>
<evidence type="ECO:0000313" key="3">
    <source>
        <dbReference type="Proteomes" id="UP001152872"/>
    </source>
</evidence>
<protein>
    <submittedName>
        <fullName evidence="2">Methyltransferase domain-containing protein</fullName>
    </submittedName>
</protein>